<comment type="similarity">
    <text evidence="2 6">Belongs to the cytochrome c oxidase subunit 3 family.</text>
</comment>
<dbReference type="InterPro" id="IPR024791">
    <property type="entry name" value="Cyt_c/ubiquinol_Oxase_su3"/>
</dbReference>
<organism evidence="9 10">
    <name type="scientific">Asprobacillus argus</name>
    <dbReference type="NCBI Taxonomy" id="3076534"/>
    <lineage>
        <taxon>Bacteria</taxon>
        <taxon>Pseudomonadati</taxon>
        <taxon>Bacteroidota</taxon>
        <taxon>Flavobacteriia</taxon>
        <taxon>Flavobacteriales</taxon>
        <taxon>Flavobacteriaceae</taxon>
        <taxon>Asprobacillus</taxon>
    </lineage>
</organism>
<protein>
    <submittedName>
        <fullName evidence="9">Cytochrome c oxidase subunit 3</fullName>
    </submittedName>
</protein>
<name>A0ABU3LHR6_9FLAO</name>
<dbReference type="InterPro" id="IPR035973">
    <property type="entry name" value="Cyt_c_oxidase_su3-like_sf"/>
</dbReference>
<gene>
    <name evidence="9" type="ORF">RQM59_09810</name>
</gene>
<evidence type="ECO:0000256" key="3">
    <source>
        <dbReference type="ARBA" id="ARBA00022692"/>
    </source>
</evidence>
<evidence type="ECO:0000313" key="10">
    <source>
        <dbReference type="Proteomes" id="UP001257277"/>
    </source>
</evidence>
<feature type="domain" description="Heme-copper oxidase subunit III family profile" evidence="8">
    <location>
        <begin position="1"/>
        <end position="196"/>
    </location>
</feature>
<comment type="subcellular location">
    <subcellularLocation>
        <location evidence="6">Cell membrane</location>
        <topology evidence="6">Multi-pass membrane protein</topology>
    </subcellularLocation>
    <subcellularLocation>
        <location evidence="1">Membrane</location>
        <topology evidence="1">Multi-pass membrane protein</topology>
    </subcellularLocation>
</comment>
<accession>A0ABU3LHR6</accession>
<dbReference type="Gene3D" id="1.20.120.80">
    <property type="entry name" value="Cytochrome c oxidase, subunit III, four-helix bundle"/>
    <property type="match status" value="1"/>
</dbReference>
<feature type="transmembrane region" description="Helical" evidence="7">
    <location>
        <begin position="21"/>
        <end position="43"/>
    </location>
</feature>
<evidence type="ECO:0000256" key="1">
    <source>
        <dbReference type="ARBA" id="ARBA00004141"/>
    </source>
</evidence>
<sequence>MVDKETLQEEYSVAKKKSAKPMLWISMISMLMFFAGLTSAYIISMKRDDWVTFDLPEALFTSTILIVISSITLYLSQVFLKKDKRAISLLLLIVTFVLGILFIWLQYEGFNELKAAGLYFTGKGSTVSTSFLIGITLMHALHVAAGIIVLLVVIYNHFKYKYKSDDFLGFELGAIFWHFVDVLWICLFFFFYFIRK</sequence>
<keyword evidence="5 7" id="KW-0472">Membrane</keyword>
<evidence type="ECO:0000256" key="5">
    <source>
        <dbReference type="ARBA" id="ARBA00023136"/>
    </source>
</evidence>
<dbReference type="Proteomes" id="UP001257277">
    <property type="component" value="Unassembled WGS sequence"/>
</dbReference>
<keyword evidence="4 7" id="KW-1133">Transmembrane helix</keyword>
<keyword evidence="3 6" id="KW-0812">Transmembrane</keyword>
<dbReference type="RefSeq" id="WP_349241931.1">
    <property type="nucleotide sequence ID" value="NZ_JAVTTO010000003.1"/>
</dbReference>
<dbReference type="InterPro" id="IPR000298">
    <property type="entry name" value="Cyt_c_oxidase-like_su3"/>
</dbReference>
<reference evidence="9 10" key="1">
    <citation type="submission" date="2023-09" db="EMBL/GenBank/DDBJ databases">
        <title>Novel taxa isolated from Blanes Bay.</title>
        <authorList>
            <person name="Rey-Velasco X."/>
            <person name="Lucena T."/>
        </authorList>
    </citation>
    <scope>NUCLEOTIDE SEQUENCE [LARGE SCALE GENOMIC DNA]</scope>
    <source>
        <strain evidence="9 10">S356</strain>
    </source>
</reference>
<feature type="transmembrane region" description="Helical" evidence="7">
    <location>
        <begin position="87"/>
        <end position="107"/>
    </location>
</feature>
<evidence type="ECO:0000259" key="8">
    <source>
        <dbReference type="PROSITE" id="PS50253"/>
    </source>
</evidence>
<dbReference type="InterPro" id="IPR013833">
    <property type="entry name" value="Cyt_c_oxidase_su3_a-hlx"/>
</dbReference>
<dbReference type="EMBL" id="JAVTTO010000003">
    <property type="protein sequence ID" value="MDT7832673.1"/>
    <property type="molecule type" value="Genomic_DNA"/>
</dbReference>
<dbReference type="PROSITE" id="PS50253">
    <property type="entry name" value="COX3"/>
    <property type="match status" value="1"/>
</dbReference>
<dbReference type="PANTHER" id="PTHR11403">
    <property type="entry name" value="CYTOCHROME C OXIDASE SUBUNIT III"/>
    <property type="match status" value="1"/>
</dbReference>
<dbReference type="Pfam" id="PF00510">
    <property type="entry name" value="COX3"/>
    <property type="match status" value="1"/>
</dbReference>
<dbReference type="CDD" id="cd00386">
    <property type="entry name" value="Heme_Cu_Oxidase_III_like"/>
    <property type="match status" value="1"/>
</dbReference>
<keyword evidence="10" id="KW-1185">Reference proteome</keyword>
<feature type="transmembrane region" description="Helical" evidence="7">
    <location>
        <begin position="127"/>
        <end position="155"/>
    </location>
</feature>
<evidence type="ECO:0000256" key="6">
    <source>
        <dbReference type="RuleBase" id="RU003376"/>
    </source>
</evidence>
<proteinExistence type="inferred from homology"/>
<evidence type="ECO:0000256" key="7">
    <source>
        <dbReference type="SAM" id="Phobius"/>
    </source>
</evidence>
<evidence type="ECO:0000256" key="4">
    <source>
        <dbReference type="ARBA" id="ARBA00022989"/>
    </source>
</evidence>
<evidence type="ECO:0000313" key="9">
    <source>
        <dbReference type="EMBL" id="MDT7832673.1"/>
    </source>
</evidence>
<dbReference type="SUPFAM" id="SSF81452">
    <property type="entry name" value="Cytochrome c oxidase subunit III-like"/>
    <property type="match status" value="1"/>
</dbReference>
<feature type="transmembrane region" description="Helical" evidence="7">
    <location>
        <begin position="55"/>
        <end position="75"/>
    </location>
</feature>
<dbReference type="PANTHER" id="PTHR11403:SF10">
    <property type="entry name" value="CYTOCHROME C OXIDASE"/>
    <property type="match status" value="1"/>
</dbReference>
<evidence type="ECO:0000256" key="2">
    <source>
        <dbReference type="ARBA" id="ARBA00010581"/>
    </source>
</evidence>
<feature type="transmembrane region" description="Helical" evidence="7">
    <location>
        <begin position="167"/>
        <end position="194"/>
    </location>
</feature>
<comment type="caution">
    <text evidence="9">The sequence shown here is derived from an EMBL/GenBank/DDBJ whole genome shotgun (WGS) entry which is preliminary data.</text>
</comment>